<dbReference type="AlphaFoldDB" id="A0A8D8CEE8"/>
<evidence type="ECO:0000313" key="1">
    <source>
        <dbReference type="EMBL" id="CAG6488961.1"/>
    </source>
</evidence>
<dbReference type="EMBL" id="HBUE01111259">
    <property type="protein sequence ID" value="CAG6488961.1"/>
    <property type="molecule type" value="Transcribed_RNA"/>
</dbReference>
<reference evidence="1" key="1">
    <citation type="submission" date="2021-05" db="EMBL/GenBank/DDBJ databases">
        <authorList>
            <person name="Alioto T."/>
            <person name="Alioto T."/>
            <person name="Gomez Garrido J."/>
        </authorList>
    </citation>
    <scope>NUCLEOTIDE SEQUENCE</scope>
</reference>
<accession>A0A8D8CEE8</accession>
<name>A0A8D8CEE8_CULPI</name>
<protein>
    <submittedName>
        <fullName evidence="1">(northern house mosquito) hypothetical protein</fullName>
    </submittedName>
</protein>
<organism evidence="1">
    <name type="scientific">Culex pipiens</name>
    <name type="common">House mosquito</name>
    <dbReference type="NCBI Taxonomy" id="7175"/>
    <lineage>
        <taxon>Eukaryota</taxon>
        <taxon>Metazoa</taxon>
        <taxon>Ecdysozoa</taxon>
        <taxon>Arthropoda</taxon>
        <taxon>Hexapoda</taxon>
        <taxon>Insecta</taxon>
        <taxon>Pterygota</taxon>
        <taxon>Neoptera</taxon>
        <taxon>Endopterygota</taxon>
        <taxon>Diptera</taxon>
        <taxon>Nematocera</taxon>
        <taxon>Culicoidea</taxon>
        <taxon>Culicidae</taxon>
        <taxon>Culicinae</taxon>
        <taxon>Culicini</taxon>
        <taxon>Culex</taxon>
        <taxon>Culex</taxon>
    </lineage>
</organism>
<sequence length="100" mass="11530">MRKCEDKYNQNGETCARVVPASHSRWGDTSRAKRSSSSAGTYLITLATPMKTFSEILHFRKGENTLLTNQKLFWIPDLDCFTNLDEFRSDTFLTRCFVIL</sequence>
<proteinExistence type="predicted"/>